<name>A0A145Q634_9BACT</name>
<reference evidence="2 3" key="2">
    <citation type="journal article" date="2016" name="Environ. Microbiol. Rep.">
        <title>Metagenomic evidence for the presence of phototrophic Gemmatimonadetes bacteria in diverse environments.</title>
        <authorList>
            <person name="Zeng Y."/>
            <person name="Baumbach J."/>
            <person name="Barbosa E.G."/>
            <person name="Azevedo V."/>
            <person name="Zhang C."/>
            <person name="Koblizek M."/>
        </authorList>
    </citation>
    <scope>NUCLEOTIDE SEQUENCE [LARGE SCALE GENOMIC DNA]</scope>
    <source>
        <strain evidence="2 3">AP64</strain>
    </source>
</reference>
<organism evidence="2 3">
    <name type="scientific">Gemmatimonas phototrophica</name>
    <dbReference type="NCBI Taxonomy" id="1379270"/>
    <lineage>
        <taxon>Bacteria</taxon>
        <taxon>Pseudomonadati</taxon>
        <taxon>Gemmatimonadota</taxon>
        <taxon>Gemmatimonadia</taxon>
        <taxon>Gemmatimonadales</taxon>
        <taxon>Gemmatimonadaceae</taxon>
        <taxon>Gemmatimonas</taxon>
    </lineage>
</organism>
<reference evidence="2 3" key="1">
    <citation type="journal article" date="2014" name="Proc. Natl. Acad. Sci. U.S.A.">
        <title>Functional type 2 photosynthetic reaction centers found in the rare bacterial phylum Gemmatimonadetes.</title>
        <authorList>
            <person name="Zeng Y."/>
            <person name="Feng F."/>
            <person name="Medova H."/>
            <person name="Dean J."/>
            <person name="Koblizek M."/>
        </authorList>
    </citation>
    <scope>NUCLEOTIDE SEQUENCE [LARGE SCALE GENOMIC DNA]</scope>
    <source>
        <strain evidence="2 3">AP64</strain>
    </source>
</reference>
<dbReference type="AlphaFoldDB" id="A0A145Q634"/>
<dbReference type="PANTHER" id="PTHR30188">
    <property type="entry name" value="ABC TRANSPORTER PERMEASE PROTEIN-RELATED"/>
    <property type="match status" value="1"/>
</dbReference>
<dbReference type="GO" id="GO:0043190">
    <property type="term" value="C:ATP-binding cassette (ABC) transporter complex"/>
    <property type="evidence" value="ECO:0007669"/>
    <property type="project" value="InterPro"/>
</dbReference>
<evidence type="ECO:0000313" key="2">
    <source>
        <dbReference type="EMBL" id="AMW07031.1"/>
    </source>
</evidence>
<keyword evidence="1" id="KW-1133">Transmembrane helix</keyword>
<feature type="transmembrane region" description="Helical" evidence="1">
    <location>
        <begin position="57"/>
        <end position="77"/>
    </location>
</feature>
<gene>
    <name evidence="2" type="ORF">GEMMAAP_19150</name>
</gene>
<dbReference type="PANTHER" id="PTHR30188:SF4">
    <property type="entry name" value="PROTEIN TRIGALACTOSYLDIACYLGLYCEROL 1, CHLOROPLASTIC"/>
    <property type="match status" value="1"/>
</dbReference>
<keyword evidence="3" id="KW-1185">Reference proteome</keyword>
<dbReference type="EMBL" id="CP011454">
    <property type="protein sequence ID" value="AMW07031.1"/>
    <property type="molecule type" value="Genomic_DNA"/>
</dbReference>
<keyword evidence="1" id="KW-0812">Transmembrane</keyword>
<dbReference type="GO" id="GO:0005548">
    <property type="term" value="F:phospholipid transporter activity"/>
    <property type="evidence" value="ECO:0007669"/>
    <property type="project" value="TreeGrafter"/>
</dbReference>
<evidence type="ECO:0000256" key="1">
    <source>
        <dbReference type="SAM" id="Phobius"/>
    </source>
</evidence>
<feature type="transmembrane region" description="Helical" evidence="1">
    <location>
        <begin position="232"/>
        <end position="256"/>
    </location>
</feature>
<feature type="transmembrane region" description="Helical" evidence="1">
    <location>
        <begin position="200"/>
        <end position="220"/>
    </location>
</feature>
<dbReference type="InterPro" id="IPR030802">
    <property type="entry name" value="Permease_MalE"/>
</dbReference>
<dbReference type="eggNOG" id="COG0767">
    <property type="taxonomic scope" value="Bacteria"/>
</dbReference>
<dbReference type="Pfam" id="PF02405">
    <property type="entry name" value="MlaE"/>
    <property type="match status" value="1"/>
</dbReference>
<dbReference type="KEGG" id="gph:GEMMAAP_19150"/>
<keyword evidence="1" id="KW-0472">Membrane</keyword>
<protein>
    <recommendedName>
        <fullName evidence="4">ABC transporter permease</fullName>
    </recommendedName>
</protein>
<dbReference type="Proteomes" id="UP000076404">
    <property type="component" value="Chromosome"/>
</dbReference>
<evidence type="ECO:0008006" key="4">
    <source>
        <dbReference type="Google" id="ProtNLM"/>
    </source>
</evidence>
<accession>A0A145Q634</accession>
<evidence type="ECO:0000313" key="3">
    <source>
        <dbReference type="Proteomes" id="UP000076404"/>
    </source>
</evidence>
<dbReference type="STRING" id="1379270.GEMMAAP_19150"/>
<feature type="transmembrane region" description="Helical" evidence="1">
    <location>
        <begin position="152"/>
        <end position="179"/>
    </location>
</feature>
<dbReference type="OrthoDB" id="9810518at2"/>
<dbReference type="RefSeq" id="WP_075071708.1">
    <property type="nucleotide sequence ID" value="NZ_CP011454.1"/>
</dbReference>
<proteinExistence type="predicted"/>
<sequence>MNQIISSIGRVTRRLFEPVGTGARFVADVAHAARDVRSWMPEVSTHARILGVESLPIGIFIALFTGIVLALLASYSVGSIVPPYFVGTLVQKTVTLELAPVLTGLALAGRVGANIAAELGTMRVTEQIDALETLTFDPMSYLVVPRVVASAAMFPVVVGMAMLVGMLSGWGASVFLLDISTPQFLKGVRIFFTSFDVRYGLVKSASFGAAVALIGCRAGLSTSGGAQGVGRGATRAVVISAVMILVLDAFWAMVWLTNRTIK</sequence>